<dbReference type="PROSITE" id="PS51462">
    <property type="entry name" value="NUDIX"/>
    <property type="match status" value="1"/>
</dbReference>
<protein>
    <submittedName>
        <fullName evidence="5">NUDIX hydrolase</fullName>
    </submittedName>
</protein>
<dbReference type="Proteomes" id="UP000555552">
    <property type="component" value="Unassembled WGS sequence"/>
</dbReference>
<sequence>MDLGDLTGRGATDPARLVDLVRQEGAGAARVQAVHAVEDAATAWAAARAGLRREGVLRGVPGPSGVRDLAVVARVAGDPDPDVDALPAIVPLFPVSLVSAGVVLRDGAGRVLLLRTSYKVPWEVPGGVLEDGEGLRAGAAREAREELGLDLSPGRLLVLDRRGGDDRQPERLLALLDGGVHDEDLPARCRFLDGEVLEAVWCDRAEVRARTGPGLATRVEAALDRLASGDPSTALLADGAPEA</sequence>
<dbReference type="Gene3D" id="3.90.79.10">
    <property type="entry name" value="Nucleoside Triphosphate Pyrophosphohydrolase"/>
    <property type="match status" value="1"/>
</dbReference>
<evidence type="ECO:0000256" key="2">
    <source>
        <dbReference type="ARBA" id="ARBA00022801"/>
    </source>
</evidence>
<gene>
    <name evidence="5" type="ORF">HLB09_05065</name>
</gene>
<organism evidence="5 6">
    <name type="scientific">Pseudokineococcus marinus</name>
    <dbReference type="NCBI Taxonomy" id="351215"/>
    <lineage>
        <taxon>Bacteria</taxon>
        <taxon>Bacillati</taxon>
        <taxon>Actinomycetota</taxon>
        <taxon>Actinomycetes</taxon>
        <taxon>Kineosporiales</taxon>
        <taxon>Kineosporiaceae</taxon>
        <taxon>Pseudokineococcus</taxon>
    </lineage>
</organism>
<dbReference type="InterPro" id="IPR000086">
    <property type="entry name" value="NUDIX_hydrolase_dom"/>
</dbReference>
<dbReference type="InterPro" id="IPR020084">
    <property type="entry name" value="NUDIX_hydrolase_CS"/>
</dbReference>
<dbReference type="AlphaFoldDB" id="A0A849BH72"/>
<dbReference type="PANTHER" id="PTHR43046:SF12">
    <property type="entry name" value="GDP-MANNOSE MANNOSYL HYDROLASE"/>
    <property type="match status" value="1"/>
</dbReference>
<dbReference type="RefSeq" id="WP_339576672.1">
    <property type="nucleotide sequence ID" value="NZ_BAAANP010000005.1"/>
</dbReference>
<proteinExistence type="predicted"/>
<evidence type="ECO:0000256" key="3">
    <source>
        <dbReference type="ARBA" id="ARBA00022842"/>
    </source>
</evidence>
<dbReference type="Pfam" id="PF00293">
    <property type="entry name" value="NUDIX"/>
    <property type="match status" value="1"/>
</dbReference>
<dbReference type="EMBL" id="JABEMA010000043">
    <property type="protein sequence ID" value="NNH22470.1"/>
    <property type="molecule type" value="Genomic_DNA"/>
</dbReference>
<evidence type="ECO:0000259" key="4">
    <source>
        <dbReference type="PROSITE" id="PS51462"/>
    </source>
</evidence>
<name>A0A849BH72_9ACTN</name>
<dbReference type="GO" id="GO:0016787">
    <property type="term" value="F:hydrolase activity"/>
    <property type="evidence" value="ECO:0007669"/>
    <property type="project" value="UniProtKB-KW"/>
</dbReference>
<reference evidence="5 6" key="1">
    <citation type="submission" date="2020-05" db="EMBL/GenBank/DDBJ databases">
        <title>MicrobeNet Type strains.</title>
        <authorList>
            <person name="Nicholson A.C."/>
        </authorList>
    </citation>
    <scope>NUCLEOTIDE SEQUENCE [LARGE SCALE GENOMIC DNA]</scope>
    <source>
        <strain evidence="5 6">JCM 14547</strain>
    </source>
</reference>
<evidence type="ECO:0000313" key="6">
    <source>
        <dbReference type="Proteomes" id="UP000555552"/>
    </source>
</evidence>
<keyword evidence="6" id="KW-1185">Reference proteome</keyword>
<keyword evidence="2 5" id="KW-0378">Hydrolase</keyword>
<comment type="cofactor">
    <cofactor evidence="1">
        <name>Mg(2+)</name>
        <dbReference type="ChEBI" id="CHEBI:18420"/>
    </cofactor>
</comment>
<dbReference type="PANTHER" id="PTHR43046">
    <property type="entry name" value="GDP-MANNOSE MANNOSYL HYDROLASE"/>
    <property type="match status" value="1"/>
</dbReference>
<feature type="domain" description="Nudix hydrolase" evidence="4">
    <location>
        <begin position="94"/>
        <end position="224"/>
    </location>
</feature>
<accession>A0A849BH72</accession>
<comment type="caution">
    <text evidence="5">The sequence shown here is derived from an EMBL/GenBank/DDBJ whole genome shotgun (WGS) entry which is preliminary data.</text>
</comment>
<dbReference type="SUPFAM" id="SSF55811">
    <property type="entry name" value="Nudix"/>
    <property type="match status" value="1"/>
</dbReference>
<dbReference type="InterPro" id="IPR015797">
    <property type="entry name" value="NUDIX_hydrolase-like_dom_sf"/>
</dbReference>
<evidence type="ECO:0000313" key="5">
    <source>
        <dbReference type="EMBL" id="NNH22470.1"/>
    </source>
</evidence>
<evidence type="ECO:0000256" key="1">
    <source>
        <dbReference type="ARBA" id="ARBA00001946"/>
    </source>
</evidence>
<keyword evidence="3" id="KW-0460">Magnesium</keyword>
<dbReference type="PROSITE" id="PS00893">
    <property type="entry name" value="NUDIX_BOX"/>
    <property type="match status" value="1"/>
</dbReference>